<feature type="compositionally biased region" description="Basic and acidic residues" evidence="1">
    <location>
        <begin position="86"/>
        <end position="104"/>
    </location>
</feature>
<evidence type="ECO:0000313" key="3">
    <source>
        <dbReference type="Proteomes" id="UP001583177"/>
    </source>
</evidence>
<comment type="caution">
    <text evidence="2">The sequence shown here is derived from an EMBL/GenBank/DDBJ whole genome shotgun (WGS) entry which is preliminary data.</text>
</comment>
<feature type="compositionally biased region" description="Basic residues" evidence="1">
    <location>
        <begin position="123"/>
        <end position="155"/>
    </location>
</feature>
<keyword evidence="3" id="KW-1185">Reference proteome</keyword>
<accession>A0ABR3X1Z7</accession>
<gene>
    <name evidence="2" type="ORF">Daus18300_005373</name>
</gene>
<feature type="region of interest" description="Disordered" evidence="1">
    <location>
        <begin position="1"/>
        <end position="241"/>
    </location>
</feature>
<feature type="compositionally biased region" description="Basic and acidic residues" evidence="1">
    <location>
        <begin position="156"/>
        <end position="170"/>
    </location>
</feature>
<feature type="compositionally biased region" description="Low complexity" evidence="1">
    <location>
        <begin position="178"/>
        <end position="195"/>
    </location>
</feature>
<proteinExistence type="predicted"/>
<reference evidence="2 3" key="1">
    <citation type="journal article" date="2024" name="IMA Fungus">
        <title>IMA Genome - F19 : A genome assembly and annotation guide to empower mycologists, including annotated draft genome sequences of Ceratocystis pirilliformis, Diaporthe australafricana, Fusarium ophioides, Paecilomyces lecythidis, and Sporothrix stenoceras.</title>
        <authorList>
            <person name="Aylward J."/>
            <person name="Wilson A.M."/>
            <person name="Visagie C.M."/>
            <person name="Spraker J."/>
            <person name="Barnes I."/>
            <person name="Buitendag C."/>
            <person name="Ceriani C."/>
            <person name="Del Mar Angel L."/>
            <person name="du Plessis D."/>
            <person name="Fuchs T."/>
            <person name="Gasser K."/>
            <person name="Kramer D."/>
            <person name="Li W."/>
            <person name="Munsamy K."/>
            <person name="Piso A."/>
            <person name="Price J.L."/>
            <person name="Sonnekus B."/>
            <person name="Thomas C."/>
            <person name="van der Nest A."/>
            <person name="van Dijk A."/>
            <person name="van Heerden A."/>
            <person name="van Vuuren N."/>
            <person name="Yilmaz N."/>
            <person name="Duong T.A."/>
            <person name="van der Merwe N.A."/>
            <person name="Wingfield M.J."/>
            <person name="Wingfield B.D."/>
        </authorList>
    </citation>
    <scope>NUCLEOTIDE SEQUENCE [LARGE SCALE GENOMIC DNA]</scope>
    <source>
        <strain evidence="2 3">CMW 18300</strain>
    </source>
</reference>
<name>A0ABR3X1Z7_9PEZI</name>
<dbReference type="EMBL" id="JAWRVE010000039">
    <property type="protein sequence ID" value="KAL1869912.1"/>
    <property type="molecule type" value="Genomic_DNA"/>
</dbReference>
<dbReference type="Proteomes" id="UP001583177">
    <property type="component" value="Unassembled WGS sequence"/>
</dbReference>
<evidence type="ECO:0000313" key="2">
    <source>
        <dbReference type="EMBL" id="KAL1869912.1"/>
    </source>
</evidence>
<organism evidence="2 3">
    <name type="scientific">Diaporthe australafricana</name>
    <dbReference type="NCBI Taxonomy" id="127596"/>
    <lineage>
        <taxon>Eukaryota</taxon>
        <taxon>Fungi</taxon>
        <taxon>Dikarya</taxon>
        <taxon>Ascomycota</taxon>
        <taxon>Pezizomycotina</taxon>
        <taxon>Sordariomycetes</taxon>
        <taxon>Sordariomycetidae</taxon>
        <taxon>Diaporthales</taxon>
        <taxon>Diaporthaceae</taxon>
        <taxon>Diaporthe</taxon>
    </lineage>
</organism>
<evidence type="ECO:0000256" key="1">
    <source>
        <dbReference type="SAM" id="MobiDB-lite"/>
    </source>
</evidence>
<protein>
    <submittedName>
        <fullName evidence="2">Uncharacterized protein</fullName>
    </submittedName>
</protein>
<sequence>MPSPKRTKNNVDYLDGHTSSGDEPSRRRSSRPRGYSPKLQRGISETSLMRQEKKAEQNDNHDSQFESDTDYDPRDKYYLSDEDDPLDSHLSERRDPARHQLNRDRKSHSRHDSSQPGSSSRSGHTHSRSHGSSHGHHHRHSHRHSHPPTHSHSHSHSRDIDKDDHTDKHKSAATHSKPAPQASRPRPRPSRASSSYLNAVRRPQVKRAGSSYSTSRARPRPRPVRGLSHTSRQTKPKANKKPWDALEDFPWEDAAKVAFQAGGVALMKVGTEQMPWTTKGTKIASAALGAAVVDHVLKPKKRGGVKYAAMRHLAEVAVGNIVVSPALGKMSGVGGGGRKR</sequence>
<feature type="compositionally biased region" description="Basic and acidic residues" evidence="1">
    <location>
        <begin position="50"/>
        <end position="64"/>
    </location>
</feature>